<reference evidence="3 4" key="1">
    <citation type="submission" date="2018-05" db="EMBL/GenBank/DDBJ databases">
        <title>Amnibacterium sp. M8JJ-5, whole genome shotgun sequence.</title>
        <authorList>
            <person name="Tuo L."/>
        </authorList>
    </citation>
    <scope>NUCLEOTIDE SEQUENCE [LARGE SCALE GENOMIC DNA]</scope>
    <source>
        <strain evidence="3 4">M8JJ-5</strain>
    </source>
</reference>
<proteinExistence type="predicted"/>
<dbReference type="Pfam" id="PF22422">
    <property type="entry name" value="MGH1-like_GH"/>
    <property type="match status" value="1"/>
</dbReference>
<organism evidence="3 4">
    <name type="scientific">Amnibacterium flavum</name>
    <dbReference type="NCBI Taxonomy" id="2173173"/>
    <lineage>
        <taxon>Bacteria</taxon>
        <taxon>Bacillati</taxon>
        <taxon>Actinomycetota</taxon>
        <taxon>Actinomycetes</taxon>
        <taxon>Micrococcales</taxon>
        <taxon>Microbacteriaceae</taxon>
        <taxon>Amnibacterium</taxon>
    </lineage>
</organism>
<keyword evidence="4" id="KW-1185">Reference proteome</keyword>
<dbReference type="Pfam" id="PF14742">
    <property type="entry name" value="GDE_N_bis"/>
    <property type="match status" value="1"/>
</dbReference>
<accession>A0A2V1HUC8</accession>
<evidence type="ECO:0000259" key="1">
    <source>
        <dbReference type="Pfam" id="PF14742"/>
    </source>
</evidence>
<dbReference type="EMBL" id="QEOP01000001">
    <property type="protein sequence ID" value="PVZ95292.1"/>
    <property type="molecule type" value="Genomic_DNA"/>
</dbReference>
<name>A0A2V1HUC8_9MICO</name>
<evidence type="ECO:0000259" key="2">
    <source>
        <dbReference type="Pfam" id="PF22422"/>
    </source>
</evidence>
<dbReference type="InterPro" id="IPR008928">
    <property type="entry name" value="6-hairpin_glycosidase_sf"/>
</dbReference>
<protein>
    <submittedName>
        <fullName evidence="3">Amylo-alpha-1,6-glucosidase</fullName>
    </submittedName>
</protein>
<evidence type="ECO:0000313" key="3">
    <source>
        <dbReference type="EMBL" id="PVZ95292.1"/>
    </source>
</evidence>
<dbReference type="InterPro" id="IPR012341">
    <property type="entry name" value="6hp_glycosidase-like_sf"/>
</dbReference>
<sequence>MAGLQPLLDSATVVLAAPAQAWSDRSGELSGKGISGFYVGDRRVLSRMNATVDGSVPEIISTSAAADRAEFVSLLRTVDDASPDPRVRLRRNRVVGPDGLREEFTVESTLSTPVDLILAVTIEADFARMDSIKSGLGDDLPAALPTVDGATATWTHVGVTAALTAPDARLSATRTTLVVEWNVTVAPKSQATVALDVTARIDDAVVTAPASASPWEGVSVHADDVRLRRWVDAALRDLGSLRMSVADSDDVFLAAGAPWFFTLFGRDSIWAARMMLPFGTDLARDTLRVLAGMQGTHSDPQTAEQPGKIMHELRSSSLELPGEGIVLPPLYYGTVDATALWICLLSDAWRWGLDDAEIEPLIPHLEAALAWLSDFGDSDGDGFLEYIDESGRGLANQGWKDSGDSVQWNDGTLAKGPIALCEVQAYAYEAAIGGADLLDRFGRDGGDEWRQWAESLKKRFAEQFWVDADGGAYPAIALDADKRPVDSLTSNIGHLLGTGLLSAEQAGLVAHHLVSERLNSGYGLRTMATDAAGYWPLSYHGGSVWAHDTAIAILGLRREGYVAEAAELSEGLLRAAEGFGYRMPELHSGDAFGTVGAPVPYPAACRPQAWSAAAAVAVLAAAAGLEPDRDSGTLIVEPGDSPLARGVIVSGLAVGADRFTLDADAGRLSRE</sequence>
<feature type="domain" description="Mannosylglycerate hydrolase MGH1-like glycoside hydrolase" evidence="2">
    <location>
        <begin position="334"/>
        <end position="577"/>
    </location>
</feature>
<evidence type="ECO:0000313" key="4">
    <source>
        <dbReference type="Proteomes" id="UP000244893"/>
    </source>
</evidence>
<dbReference type="InterPro" id="IPR054491">
    <property type="entry name" value="MGH1-like_GH"/>
</dbReference>
<dbReference type="Gene3D" id="1.50.10.10">
    <property type="match status" value="1"/>
</dbReference>
<feature type="domain" description="Putative glycogen debranching enzyme N-terminal" evidence="1">
    <location>
        <begin position="18"/>
        <end position="195"/>
    </location>
</feature>
<dbReference type="Proteomes" id="UP000244893">
    <property type="component" value="Unassembled WGS sequence"/>
</dbReference>
<dbReference type="OrthoDB" id="9759959at2"/>
<gene>
    <name evidence="3" type="ORF">DDQ50_01850</name>
</gene>
<dbReference type="AlphaFoldDB" id="A0A2V1HUC8"/>
<dbReference type="SUPFAM" id="SSF48208">
    <property type="entry name" value="Six-hairpin glycosidases"/>
    <property type="match status" value="1"/>
</dbReference>
<dbReference type="RefSeq" id="WP_116755029.1">
    <property type="nucleotide sequence ID" value="NZ_JBHUEX010000001.1"/>
</dbReference>
<comment type="caution">
    <text evidence="3">The sequence shown here is derived from an EMBL/GenBank/DDBJ whole genome shotgun (WGS) entry which is preliminary data.</text>
</comment>
<dbReference type="InterPro" id="IPR032856">
    <property type="entry name" value="GDE_N_bis"/>
</dbReference>
<dbReference type="GO" id="GO:0005975">
    <property type="term" value="P:carbohydrate metabolic process"/>
    <property type="evidence" value="ECO:0007669"/>
    <property type="project" value="InterPro"/>
</dbReference>